<protein>
    <submittedName>
        <fullName evidence="3">Uncharacterized protein</fullName>
    </submittedName>
</protein>
<evidence type="ECO:0000256" key="1">
    <source>
        <dbReference type="SAM" id="MobiDB-lite"/>
    </source>
</evidence>
<evidence type="ECO:0000313" key="3">
    <source>
        <dbReference type="EMBL" id="OAM97597.1"/>
    </source>
</evidence>
<dbReference type="OrthoDB" id="7869604at2"/>
<sequence length="76" mass="8806">METHLGFTYHSTENCVQIYRDGTLVTTLRGKSANNFTARAAEMNHQQQQQLMARETGNYKRGNEKSAKSKHQNKYR</sequence>
<dbReference type="EMBL" id="LUAX01000007">
    <property type="protein sequence ID" value="OAM97597.1"/>
    <property type="molecule type" value="Genomic_DNA"/>
</dbReference>
<evidence type="ECO:0000313" key="4">
    <source>
        <dbReference type="Proteomes" id="UP000094761"/>
    </source>
</evidence>
<reference evidence="3 4" key="1">
    <citation type="submission" date="2016-03" db="EMBL/GenBank/DDBJ databases">
        <title>Draft genome sequence of the Vibrio tubiashii subs. europaeus.</title>
        <authorList>
            <person name="Spinard E."/>
            <person name="Dubert J."/>
            <person name="Nelson D.R."/>
            <person name="Barja J.L."/>
        </authorList>
    </citation>
    <scope>NUCLEOTIDE SEQUENCE [LARGE SCALE GENOMIC DNA]</scope>
    <source>
        <strain evidence="4">PP-638</strain>
        <strain evidence="3">PP2-638</strain>
    </source>
</reference>
<proteinExistence type="predicted"/>
<comment type="caution">
    <text evidence="3">The sequence shown here is derived from an EMBL/GenBank/DDBJ whole genome shotgun (WGS) entry which is preliminary data.</text>
</comment>
<dbReference type="Proteomes" id="UP001150001">
    <property type="component" value="Unassembled WGS sequence"/>
</dbReference>
<dbReference type="EMBL" id="JAPFIT010000010">
    <property type="protein sequence ID" value="MDC5739554.1"/>
    <property type="molecule type" value="Genomic_DNA"/>
</dbReference>
<evidence type="ECO:0000313" key="2">
    <source>
        <dbReference type="EMBL" id="MDC5739554.1"/>
    </source>
</evidence>
<dbReference type="RefSeq" id="WP_069668785.1">
    <property type="nucleotide sequence ID" value="NZ_JAPFIM010000018.1"/>
</dbReference>
<dbReference type="GeneID" id="78077777"/>
<name>A0A178J7K5_9VIBR</name>
<keyword evidence="5" id="KW-1185">Reference proteome</keyword>
<accession>A0A178J7K5</accession>
<reference evidence="2" key="2">
    <citation type="submission" date="2022-11" db="EMBL/GenBank/DDBJ databases">
        <title>Role of the vibriolysin VemA secreted by the emergent pathogen Vibrio europaeus in the colonization of Manila clam mucus.</title>
        <authorList>
            <person name="Martinez C."/>
            <person name="Rodriguez S."/>
            <person name="Vences A."/>
            <person name="Barja J.L."/>
            <person name="Toranzo A.E."/>
            <person name="Dubert J."/>
        </authorList>
    </citation>
    <scope>NUCLEOTIDE SEQUENCE</scope>
    <source>
        <strain evidence="2">3454</strain>
    </source>
</reference>
<dbReference type="Proteomes" id="UP000094761">
    <property type="component" value="Unassembled WGS sequence"/>
</dbReference>
<evidence type="ECO:0000313" key="5">
    <source>
        <dbReference type="Proteomes" id="UP001150001"/>
    </source>
</evidence>
<feature type="compositionally biased region" description="Basic and acidic residues" evidence="1">
    <location>
        <begin position="57"/>
        <end position="67"/>
    </location>
</feature>
<gene>
    <name evidence="3" type="ORF">AZ468_18825</name>
    <name evidence="2" type="ORF">OPW20_05720</name>
</gene>
<dbReference type="AlphaFoldDB" id="A0A178J7K5"/>
<feature type="region of interest" description="Disordered" evidence="1">
    <location>
        <begin position="42"/>
        <end position="76"/>
    </location>
</feature>
<organism evidence="3 4">
    <name type="scientific">Vibrio europaeus</name>
    <dbReference type="NCBI Taxonomy" id="300876"/>
    <lineage>
        <taxon>Bacteria</taxon>
        <taxon>Pseudomonadati</taxon>
        <taxon>Pseudomonadota</taxon>
        <taxon>Gammaproteobacteria</taxon>
        <taxon>Vibrionales</taxon>
        <taxon>Vibrionaceae</taxon>
        <taxon>Vibrio</taxon>
        <taxon>Vibrio oreintalis group</taxon>
    </lineage>
</organism>